<sequence length="174" mass="19295">MAAKSYRWLGVREFLSPKGRLNRLTYFANSAGINIAAFALLMIVGAFADSLFNDLTAPAGIALTIGVILIYSLLNYLWFCLVAKRLHDLGLSAWLGLVLFIDYGPWLLSMTIGLFDLLPLAFYEFYESLSQVTTWFNLAAGLCLLLIPGKKGDNRYGPDPLAYLRPSKPHVLEG</sequence>
<proteinExistence type="predicted"/>
<keyword evidence="3" id="KW-1185">Reference proteome</keyword>
<keyword evidence="1" id="KW-1133">Transmembrane helix</keyword>
<evidence type="ECO:0000256" key="1">
    <source>
        <dbReference type="SAM" id="Phobius"/>
    </source>
</evidence>
<feature type="transmembrane region" description="Helical" evidence="1">
    <location>
        <begin position="89"/>
        <end position="108"/>
    </location>
</feature>
<keyword evidence="1" id="KW-0472">Membrane</keyword>
<reference evidence="2 3" key="1">
    <citation type="submission" date="2023-01" db="EMBL/GenBank/DDBJ databases">
        <title>Novel species of the genus Asticcacaulis isolated from rivers.</title>
        <authorList>
            <person name="Lu H."/>
        </authorList>
    </citation>
    <scope>NUCLEOTIDE SEQUENCE [LARGE SCALE GENOMIC DNA]</scope>
    <source>
        <strain evidence="2 3">BYS171W</strain>
    </source>
</reference>
<dbReference type="PANTHER" id="PTHR34980:SF3">
    <property type="entry name" value="BLR8105 PROTEIN"/>
    <property type="match status" value="1"/>
</dbReference>
<name>A0ABT5HQY3_9CAUL</name>
<evidence type="ECO:0000313" key="2">
    <source>
        <dbReference type="EMBL" id="MDC7682483.1"/>
    </source>
</evidence>
<feature type="transmembrane region" description="Helical" evidence="1">
    <location>
        <begin position="128"/>
        <end position="147"/>
    </location>
</feature>
<dbReference type="InterPro" id="IPR008523">
    <property type="entry name" value="DUF805"/>
</dbReference>
<comment type="caution">
    <text evidence="2">The sequence shown here is derived from an EMBL/GenBank/DDBJ whole genome shotgun (WGS) entry which is preliminary data.</text>
</comment>
<feature type="transmembrane region" description="Helical" evidence="1">
    <location>
        <begin position="60"/>
        <end position="82"/>
    </location>
</feature>
<protein>
    <submittedName>
        <fullName evidence="2">DUF805 domain-containing protein</fullName>
    </submittedName>
</protein>
<dbReference type="PANTHER" id="PTHR34980">
    <property type="entry name" value="INNER MEMBRANE PROTEIN-RELATED-RELATED"/>
    <property type="match status" value="1"/>
</dbReference>
<feature type="transmembrane region" description="Helical" evidence="1">
    <location>
        <begin position="26"/>
        <end position="48"/>
    </location>
</feature>
<dbReference type="EMBL" id="JAQQKX010000002">
    <property type="protein sequence ID" value="MDC7682483.1"/>
    <property type="molecule type" value="Genomic_DNA"/>
</dbReference>
<dbReference type="Proteomes" id="UP001214854">
    <property type="component" value="Unassembled WGS sequence"/>
</dbReference>
<dbReference type="RefSeq" id="WP_272746970.1">
    <property type="nucleotide sequence ID" value="NZ_JAQQKX010000002.1"/>
</dbReference>
<gene>
    <name evidence="2" type="ORF">PQU92_04300</name>
</gene>
<evidence type="ECO:0000313" key="3">
    <source>
        <dbReference type="Proteomes" id="UP001214854"/>
    </source>
</evidence>
<dbReference type="Pfam" id="PF05656">
    <property type="entry name" value="DUF805"/>
    <property type="match status" value="1"/>
</dbReference>
<accession>A0ABT5HQY3</accession>
<keyword evidence="1" id="KW-0812">Transmembrane</keyword>
<organism evidence="2 3">
    <name type="scientific">Asticcacaulis aquaticus</name>
    <dbReference type="NCBI Taxonomy" id="2984212"/>
    <lineage>
        <taxon>Bacteria</taxon>
        <taxon>Pseudomonadati</taxon>
        <taxon>Pseudomonadota</taxon>
        <taxon>Alphaproteobacteria</taxon>
        <taxon>Caulobacterales</taxon>
        <taxon>Caulobacteraceae</taxon>
        <taxon>Asticcacaulis</taxon>
    </lineage>
</organism>